<accession>A0A6B9WZE4</accession>
<evidence type="ECO:0000313" key="1">
    <source>
        <dbReference type="EMBL" id="QHR68459.1"/>
    </source>
</evidence>
<reference evidence="2" key="1">
    <citation type="submission" date="2019-12" db="EMBL/GenBank/DDBJ databases">
        <authorList>
            <person name="Olsen N.S."/>
            <person name="Junco L.M.F."/>
            <person name="Kot W."/>
            <person name="Hansen L.H."/>
        </authorList>
    </citation>
    <scope>NUCLEOTIDE SEQUENCE [LARGE SCALE GENOMIC DNA]</scope>
</reference>
<evidence type="ECO:0000313" key="2">
    <source>
        <dbReference type="Proteomes" id="UP000464043"/>
    </source>
</evidence>
<sequence>MSSKFYSYTDTVDFEGIQLPLPNNYRYITRDRFGFIQGWRNKPTHTEFGMSGGEELPITFGHQSGENLPVVARKYRRRKITRRLISLTGSVVE</sequence>
<reference evidence="2" key="2">
    <citation type="journal article" date="2020" name="Viruses">
        <title>Exploring the Remarkable Diversity of Culturable Escherichia coli Phages in the Danish Wastewater Environment.</title>
        <authorList>
            <person name="Olsen N.S."/>
            <person name="Forero-Junco L."/>
            <person name="Kot W."/>
            <person name="Hansen L.H."/>
        </authorList>
    </citation>
    <scope>NUCLEOTIDE SEQUENCE [LARGE SCALE GENOMIC DNA]</scope>
</reference>
<name>A0A6B9WZE4_9CAUD</name>
<keyword evidence="2" id="KW-1185">Reference proteome</keyword>
<organism evidence="1 2">
    <name type="scientific">Escherichia phage aalborv</name>
    <dbReference type="NCBI Taxonomy" id="2696375"/>
    <lineage>
        <taxon>Viruses</taxon>
        <taxon>Duplodnaviria</taxon>
        <taxon>Heunggongvirae</taxon>
        <taxon>Uroviricota</taxon>
        <taxon>Caudoviricetes</taxon>
        <taxon>Drexlerviridae</taxon>
        <taxon>Tempevirinae</taxon>
        <taxon>Hanrivervirus</taxon>
        <taxon>Hanrivervirus aalborv</taxon>
    </lineage>
</organism>
<gene>
    <name evidence="1" type="ORF">aalborv_56</name>
</gene>
<proteinExistence type="predicted"/>
<dbReference type="Proteomes" id="UP000464043">
    <property type="component" value="Segment"/>
</dbReference>
<dbReference type="EMBL" id="MN850591">
    <property type="protein sequence ID" value="QHR68459.1"/>
    <property type="molecule type" value="Genomic_DNA"/>
</dbReference>
<protein>
    <submittedName>
        <fullName evidence="1">Uncharacterized protein</fullName>
    </submittedName>
</protein>